<dbReference type="GO" id="GO:0016491">
    <property type="term" value="F:oxidoreductase activity"/>
    <property type="evidence" value="ECO:0007669"/>
    <property type="project" value="InterPro"/>
</dbReference>
<protein>
    <submittedName>
        <fullName evidence="3">Peroxiredoxin</fullName>
    </submittedName>
</protein>
<dbReference type="InterPro" id="IPR013766">
    <property type="entry name" value="Thioredoxin_domain"/>
</dbReference>
<dbReference type="InterPro" id="IPR000866">
    <property type="entry name" value="AhpC/TSA"/>
</dbReference>
<dbReference type="GO" id="GO:0016209">
    <property type="term" value="F:antioxidant activity"/>
    <property type="evidence" value="ECO:0007669"/>
    <property type="project" value="InterPro"/>
</dbReference>
<dbReference type="EMBL" id="OBEJ01000001">
    <property type="protein sequence ID" value="SNZ05276.1"/>
    <property type="molecule type" value="Genomic_DNA"/>
</dbReference>
<feature type="domain" description="Thioredoxin" evidence="2">
    <location>
        <begin position="2"/>
        <end position="160"/>
    </location>
</feature>
<dbReference type="PROSITE" id="PS51352">
    <property type="entry name" value="THIOREDOXIN_2"/>
    <property type="match status" value="1"/>
</dbReference>
<dbReference type="OrthoDB" id="165617at2157"/>
<gene>
    <name evidence="3" type="ORF">SAMN06269185_0816</name>
</gene>
<dbReference type="Pfam" id="PF00578">
    <property type="entry name" value="AhpC-TSA"/>
    <property type="match status" value="1"/>
</dbReference>
<reference evidence="3 4" key="1">
    <citation type="submission" date="2017-09" db="EMBL/GenBank/DDBJ databases">
        <authorList>
            <person name="Ehlers B."/>
            <person name="Leendertz F.H."/>
        </authorList>
    </citation>
    <scope>NUCLEOTIDE SEQUENCE [LARGE SCALE GENOMIC DNA]</scope>
    <source>
        <strain evidence="3 4">DSM 27208</strain>
    </source>
</reference>
<dbReference type="PANTHER" id="PTHR43110">
    <property type="entry name" value="THIOL PEROXIDASE"/>
    <property type="match status" value="1"/>
</dbReference>
<dbReference type="AlphaFoldDB" id="A0A285NBD4"/>
<sequence length="173" mass="18391">MLAVGQTAPDFSLPGVTAREPAIYDLNRFVEDIDATVLAFEPSAHAPVCEDELRALGDAGWAAREDLLVWAITGDSIFANANAADRLGLDGPVLSDFHAGVADAYGVRLDDWHGHRDVPGRALFVVGPDWTVRHAWQATDPFETSTPLDGVAAALADLGVGVTAPAVEYRVDE</sequence>
<dbReference type="InterPro" id="IPR036249">
    <property type="entry name" value="Thioredoxin-like_sf"/>
</dbReference>
<proteinExistence type="predicted"/>
<name>A0A285NBD4_NATPI</name>
<dbReference type="Gene3D" id="3.40.30.10">
    <property type="entry name" value="Glutaredoxin"/>
    <property type="match status" value="1"/>
</dbReference>
<evidence type="ECO:0000256" key="1">
    <source>
        <dbReference type="ARBA" id="ARBA00023284"/>
    </source>
</evidence>
<keyword evidence="1" id="KW-0676">Redox-active center</keyword>
<dbReference type="RefSeq" id="WP_097007805.1">
    <property type="nucleotide sequence ID" value="NZ_OBEJ01000001.1"/>
</dbReference>
<evidence type="ECO:0000313" key="4">
    <source>
        <dbReference type="Proteomes" id="UP000219453"/>
    </source>
</evidence>
<organism evidence="3 4">
    <name type="scientific">Natronoarchaeum philippinense</name>
    <dbReference type="NCBI Taxonomy" id="558529"/>
    <lineage>
        <taxon>Archaea</taxon>
        <taxon>Methanobacteriati</taxon>
        <taxon>Methanobacteriota</taxon>
        <taxon>Stenosarchaea group</taxon>
        <taxon>Halobacteria</taxon>
        <taxon>Halobacteriales</taxon>
        <taxon>Natronoarchaeaceae</taxon>
    </lineage>
</organism>
<dbReference type="SUPFAM" id="SSF52833">
    <property type="entry name" value="Thioredoxin-like"/>
    <property type="match status" value="1"/>
</dbReference>
<accession>A0A285NBD4</accession>
<dbReference type="Proteomes" id="UP000219453">
    <property type="component" value="Unassembled WGS sequence"/>
</dbReference>
<dbReference type="InterPro" id="IPR050455">
    <property type="entry name" value="Tpx_Peroxidase_subfamily"/>
</dbReference>
<evidence type="ECO:0000313" key="3">
    <source>
        <dbReference type="EMBL" id="SNZ05276.1"/>
    </source>
</evidence>
<dbReference type="PANTHER" id="PTHR43110:SF1">
    <property type="entry name" value="THIOL PEROXIDASE"/>
    <property type="match status" value="1"/>
</dbReference>
<evidence type="ECO:0000259" key="2">
    <source>
        <dbReference type="PROSITE" id="PS51352"/>
    </source>
</evidence>
<keyword evidence="4" id="KW-1185">Reference proteome</keyword>